<dbReference type="STRING" id="688.A6E04_16530"/>
<dbReference type="NCBIfam" id="NF007806">
    <property type="entry name" value="PRK10513.1"/>
    <property type="match status" value="1"/>
</dbReference>
<dbReference type="InterPro" id="IPR000150">
    <property type="entry name" value="Cof"/>
</dbReference>
<dbReference type="NCBIfam" id="TIGR00099">
    <property type="entry name" value="Cof-subfamily"/>
    <property type="match status" value="1"/>
</dbReference>
<gene>
    <name evidence="1" type="ORF">A6E04_16530</name>
</gene>
<dbReference type="GO" id="GO:0016791">
    <property type="term" value="F:phosphatase activity"/>
    <property type="evidence" value="ECO:0007669"/>
    <property type="project" value="UniProtKB-ARBA"/>
</dbReference>
<name>A0A1B9NWM8_ALILO</name>
<dbReference type="CDD" id="cd07516">
    <property type="entry name" value="HAD_Pase"/>
    <property type="match status" value="1"/>
</dbReference>
<protein>
    <submittedName>
        <fullName evidence="1">HAD family hydrolase</fullName>
    </submittedName>
</protein>
<proteinExistence type="predicted"/>
<dbReference type="InterPro" id="IPR036412">
    <property type="entry name" value="HAD-like_sf"/>
</dbReference>
<dbReference type="GO" id="GO:0000287">
    <property type="term" value="F:magnesium ion binding"/>
    <property type="evidence" value="ECO:0007669"/>
    <property type="project" value="UniProtKB-ARBA"/>
</dbReference>
<dbReference type="InterPro" id="IPR006379">
    <property type="entry name" value="HAD-SF_hydro_IIB"/>
</dbReference>
<dbReference type="InterPro" id="IPR023214">
    <property type="entry name" value="HAD_sf"/>
</dbReference>
<evidence type="ECO:0000313" key="2">
    <source>
        <dbReference type="Proteomes" id="UP000093523"/>
    </source>
</evidence>
<dbReference type="PANTHER" id="PTHR10000">
    <property type="entry name" value="PHOSPHOSERINE PHOSPHATASE"/>
    <property type="match status" value="1"/>
</dbReference>
<dbReference type="SFLD" id="SFLDG01144">
    <property type="entry name" value="C2.B.4:_PGP_Like"/>
    <property type="match status" value="1"/>
</dbReference>
<dbReference type="Gene3D" id="3.30.1240.10">
    <property type="match status" value="1"/>
</dbReference>
<dbReference type="SFLD" id="SFLDS00003">
    <property type="entry name" value="Haloacid_Dehalogenase"/>
    <property type="match status" value="1"/>
</dbReference>
<dbReference type="PROSITE" id="PS01229">
    <property type="entry name" value="COF_2"/>
    <property type="match status" value="1"/>
</dbReference>
<sequence length="269" mass="29204">MYKLIALDMDGTLLNSDKQISPENKAAIAAAREQGVVVVLASGRPLNGMKSQLKELGMTSDEDYVLSYNASLVQRVKSEEIIRSQIITGKDAKVLAKLAKELGVHIHAFSQEKGLITPESSYYTEHESTITGMPITVINFEALADDEQILKAMMIDDAELLSAAIKQLPEALYKQFTIVQSAPFFLEFLNPNSNKGVGVKALADHLGITADEVICMGDAGNDWHMIKYAGLGVAMANATDDVKEIANHITVSNNEHGVAKVIEEFVLNA</sequence>
<keyword evidence="1" id="KW-0378">Hydrolase</keyword>
<evidence type="ECO:0000313" key="1">
    <source>
        <dbReference type="EMBL" id="OCH19629.1"/>
    </source>
</evidence>
<dbReference type="GO" id="GO:0005829">
    <property type="term" value="C:cytosol"/>
    <property type="evidence" value="ECO:0007669"/>
    <property type="project" value="TreeGrafter"/>
</dbReference>
<dbReference type="Proteomes" id="UP000093523">
    <property type="component" value="Unassembled WGS sequence"/>
</dbReference>
<dbReference type="SUPFAM" id="SSF56784">
    <property type="entry name" value="HAD-like"/>
    <property type="match status" value="1"/>
</dbReference>
<comment type="caution">
    <text evidence="1">The sequence shown here is derived from an EMBL/GenBank/DDBJ whole genome shotgun (WGS) entry which is preliminary data.</text>
</comment>
<dbReference type="EMBL" id="MAJU01000015">
    <property type="protein sequence ID" value="OCH19629.1"/>
    <property type="molecule type" value="Genomic_DNA"/>
</dbReference>
<dbReference type="Pfam" id="PF08282">
    <property type="entry name" value="Hydrolase_3"/>
    <property type="match status" value="1"/>
</dbReference>
<accession>A0A1B9NWM8</accession>
<dbReference type="OrthoDB" id="9781413at2"/>
<dbReference type="Gene3D" id="3.40.50.1000">
    <property type="entry name" value="HAD superfamily/HAD-like"/>
    <property type="match status" value="1"/>
</dbReference>
<dbReference type="PANTHER" id="PTHR10000:SF8">
    <property type="entry name" value="HAD SUPERFAMILY HYDROLASE-LIKE, TYPE 3"/>
    <property type="match status" value="1"/>
</dbReference>
<dbReference type="PROSITE" id="PS01228">
    <property type="entry name" value="COF_1"/>
    <property type="match status" value="1"/>
</dbReference>
<dbReference type="SFLD" id="SFLDG01140">
    <property type="entry name" value="C2.B:_Phosphomannomutase_and_P"/>
    <property type="match status" value="1"/>
</dbReference>
<dbReference type="RefSeq" id="WP_023604239.1">
    <property type="nucleotide sequence ID" value="NZ_CAWMPN010000015.1"/>
</dbReference>
<reference evidence="1 2" key="1">
    <citation type="submission" date="2016-06" db="EMBL/GenBank/DDBJ databases">
        <authorList>
            <person name="Kjaerup R.B."/>
            <person name="Dalgaard T.S."/>
            <person name="Juul-Madsen H.R."/>
        </authorList>
    </citation>
    <scope>NUCLEOTIDE SEQUENCE [LARGE SCALE GENOMIC DNA]</scope>
    <source>
        <strain evidence="1 2">1S159</strain>
    </source>
</reference>
<dbReference type="NCBIfam" id="TIGR01484">
    <property type="entry name" value="HAD-SF-IIB"/>
    <property type="match status" value="1"/>
</dbReference>
<dbReference type="AlphaFoldDB" id="A0A1B9NWM8"/>
<organism evidence="1 2">
    <name type="scientific">Aliivibrio logei</name>
    <name type="common">Vibrio logei</name>
    <dbReference type="NCBI Taxonomy" id="688"/>
    <lineage>
        <taxon>Bacteria</taxon>
        <taxon>Pseudomonadati</taxon>
        <taxon>Pseudomonadota</taxon>
        <taxon>Gammaproteobacteria</taxon>
        <taxon>Vibrionales</taxon>
        <taxon>Vibrionaceae</taxon>
        <taxon>Aliivibrio</taxon>
    </lineage>
</organism>